<evidence type="ECO:0000256" key="6">
    <source>
        <dbReference type="SAM" id="MobiDB-lite"/>
    </source>
</evidence>
<feature type="transmembrane region" description="Helical" evidence="7">
    <location>
        <begin position="161"/>
        <end position="185"/>
    </location>
</feature>
<evidence type="ECO:0000313" key="9">
    <source>
        <dbReference type="Proteomes" id="UP000044602"/>
    </source>
</evidence>
<evidence type="ECO:0000256" key="3">
    <source>
        <dbReference type="ARBA" id="ARBA00022692"/>
    </source>
</evidence>
<feature type="transmembrane region" description="Helical" evidence="7">
    <location>
        <begin position="269"/>
        <end position="289"/>
    </location>
</feature>
<name>A0A0G4N5N9_VERLO</name>
<dbReference type="Pfam" id="PF01554">
    <property type="entry name" value="MatE"/>
    <property type="match status" value="2"/>
</dbReference>
<feature type="transmembrane region" description="Helical" evidence="7">
    <location>
        <begin position="226"/>
        <end position="249"/>
    </location>
</feature>
<comment type="similarity">
    <text evidence="2">Belongs to the multi antimicrobial extrusion (MATE) (TC 2.A.66.1) family.</text>
</comment>
<keyword evidence="9" id="KW-1185">Reference proteome</keyword>
<protein>
    <recommendedName>
        <fullName evidence="10">MATE efflux family protein</fullName>
    </recommendedName>
</protein>
<feature type="transmembrane region" description="Helical" evidence="7">
    <location>
        <begin position="334"/>
        <end position="357"/>
    </location>
</feature>
<evidence type="ECO:0000256" key="7">
    <source>
        <dbReference type="SAM" id="Phobius"/>
    </source>
</evidence>
<evidence type="ECO:0000256" key="2">
    <source>
        <dbReference type="ARBA" id="ARBA00010199"/>
    </source>
</evidence>
<dbReference type="Proteomes" id="UP000044602">
    <property type="component" value="Unassembled WGS sequence"/>
</dbReference>
<feature type="transmembrane region" description="Helical" evidence="7">
    <location>
        <begin position="418"/>
        <end position="436"/>
    </location>
</feature>
<evidence type="ECO:0000256" key="1">
    <source>
        <dbReference type="ARBA" id="ARBA00004141"/>
    </source>
</evidence>
<keyword evidence="5 7" id="KW-0472">Membrane</keyword>
<evidence type="ECO:0000256" key="4">
    <source>
        <dbReference type="ARBA" id="ARBA00022989"/>
    </source>
</evidence>
<keyword evidence="3 7" id="KW-0812">Transmembrane</keyword>
<dbReference type="GO" id="GO:1990961">
    <property type="term" value="P:xenobiotic detoxification by transmembrane export across the plasma membrane"/>
    <property type="evidence" value="ECO:0007669"/>
    <property type="project" value="InterPro"/>
</dbReference>
<dbReference type="Gene3D" id="3.30.559.10">
    <property type="entry name" value="Chloramphenicol acetyltransferase-like domain"/>
    <property type="match status" value="2"/>
</dbReference>
<dbReference type="CDD" id="cd13132">
    <property type="entry name" value="MATE_eukaryotic"/>
    <property type="match status" value="1"/>
</dbReference>
<feature type="transmembrane region" description="Helical" evidence="7">
    <location>
        <begin position="110"/>
        <end position="129"/>
    </location>
</feature>
<gene>
    <name evidence="8" type="ORF">BN1708_008594</name>
</gene>
<proteinExistence type="inferred from homology"/>
<dbReference type="PANTHER" id="PTHR11206">
    <property type="entry name" value="MULTIDRUG RESISTANCE PROTEIN"/>
    <property type="match status" value="1"/>
</dbReference>
<organism evidence="8 9">
    <name type="scientific">Verticillium longisporum</name>
    <name type="common">Verticillium dahliae var. longisporum</name>
    <dbReference type="NCBI Taxonomy" id="100787"/>
    <lineage>
        <taxon>Eukaryota</taxon>
        <taxon>Fungi</taxon>
        <taxon>Dikarya</taxon>
        <taxon>Ascomycota</taxon>
        <taxon>Pezizomycotina</taxon>
        <taxon>Sordariomycetes</taxon>
        <taxon>Hypocreomycetidae</taxon>
        <taxon>Glomerellales</taxon>
        <taxon>Plectosphaerellaceae</taxon>
        <taxon>Verticillium</taxon>
    </lineage>
</organism>
<evidence type="ECO:0008006" key="10">
    <source>
        <dbReference type="Google" id="ProtNLM"/>
    </source>
</evidence>
<dbReference type="AlphaFoldDB" id="A0A0G4N5N9"/>
<dbReference type="NCBIfam" id="TIGR00797">
    <property type="entry name" value="matE"/>
    <property type="match status" value="1"/>
</dbReference>
<evidence type="ECO:0000313" key="8">
    <source>
        <dbReference type="EMBL" id="CRK41926.1"/>
    </source>
</evidence>
<feature type="region of interest" description="Disordered" evidence="6">
    <location>
        <begin position="22"/>
        <end position="68"/>
    </location>
</feature>
<comment type="subcellular location">
    <subcellularLocation>
        <location evidence="1">Membrane</location>
        <topology evidence="1">Multi-pass membrane protein</topology>
    </subcellularLocation>
</comment>
<feature type="transmembrane region" description="Helical" evidence="7">
    <location>
        <begin position="78"/>
        <end position="104"/>
    </location>
</feature>
<evidence type="ECO:0000256" key="5">
    <source>
        <dbReference type="ARBA" id="ARBA00023136"/>
    </source>
</evidence>
<feature type="transmembrane region" description="Helical" evidence="7">
    <location>
        <begin position="197"/>
        <end position="214"/>
    </location>
</feature>
<dbReference type="InterPro" id="IPR002528">
    <property type="entry name" value="MATE_fam"/>
</dbReference>
<reference evidence="8 9" key="1">
    <citation type="submission" date="2015-05" db="EMBL/GenBank/DDBJ databases">
        <authorList>
            <person name="Wang D.B."/>
            <person name="Wang M."/>
        </authorList>
    </citation>
    <scope>NUCLEOTIDE SEQUENCE [LARGE SCALE GENOMIC DNA]</scope>
    <source>
        <strain evidence="8">VL1</strain>
    </source>
</reference>
<feature type="transmembrane region" description="Helical" evidence="7">
    <location>
        <begin position="377"/>
        <end position="398"/>
    </location>
</feature>
<dbReference type="InterPro" id="IPR045069">
    <property type="entry name" value="MATE_euk"/>
</dbReference>
<dbReference type="GO" id="GO:0015297">
    <property type="term" value="F:antiporter activity"/>
    <property type="evidence" value="ECO:0007669"/>
    <property type="project" value="InterPro"/>
</dbReference>
<feature type="transmembrane region" description="Helical" evidence="7">
    <location>
        <begin position="448"/>
        <end position="468"/>
    </location>
</feature>
<sequence>MFTSREAPQARILSTALQNLDITQPRSMPPSSPVQRRAEPAMAANDIPSPSETAPLLGGPTSAPSKSKGSFAAEGRLLLRYSVPLIATYLLQYSSTVIATVVAGRLGADSLAAASIGLTTMNIIGLAFYEGMATALDTLCAQSYGSGRLTEVGLHIQRMTLLMIALMIPVGAFWLCSPSILPLLVRQHDVAVKAGTFLQISLIGLPGYALFEAGKRFLQAQGDFRSGMVVLVICTPVNVVLCWLLAIQLDMGVEGAALGQAIANDLRPLLLLAYTFFFHKWSHVCWGGWSMASLRGWGPMVRLSAAGTAVNLAEWLAFEILMISTSYIDTNRLAAQTILTTVSIVMWHIPFSVSVAVTTRVGHLIGAGQVGVTRRAVTLYAVVFLALGLFDGLLLFLLRDQIGAWFSEDDVVQRIATRSMLFVAVFQVIDALLAGCNGVLRGLARQHVAAWIVLLVNYLGAVPLSMWLELGSPDLKLDGLWIGTGCGHFKMNAAAWLLRRCTARTPPPIVDTDTVYPLHRQDDQAHYRQMNLVWLLRFEDVLDVDKLRLALAKLLERDGWRKIGGRLRINSKGKMEVHVPEKFTNERPAFRWTHQTFDMPLNEHPVGARLPKPGDHPYVQLVDNEFQEIETTPNQALTPEALSHLEEPQCSFLVTSFTDQTIVTLTWPHTLTSVMGLSSLVQAWSLSLAGREDEIPPFDGAEEDVTDKLGDENQKKTEPFVLQDMLLQGLSLVRFVLRVVWDISRRPLIQNKLVFLPASFVSHLLQQARDDLNALSQGEELPFVSEGDVLTAWALSVLPEIYGIRPYTVLNVADLRGRVPGLFKPGHAYVQNTLTQTYTIFSAEDVKSLGLGRRALRVRQSILEQTTPAQCAAFARLSRKFSIPLFGEANGTMGSMTNWGKAKFFDMIDFAPAVVKTGVSGDRRRAEPGKIAYQHTHILKRVIQVRNCFFMMGKDRQGSYWLGGVFHPDFWAVLEKELQKFAPT</sequence>
<dbReference type="EMBL" id="CVQH01027194">
    <property type="protein sequence ID" value="CRK41926.1"/>
    <property type="molecule type" value="Genomic_DNA"/>
</dbReference>
<dbReference type="InterPro" id="IPR023213">
    <property type="entry name" value="CAT-like_dom_sf"/>
</dbReference>
<dbReference type="STRING" id="100787.A0A0G4N5N9"/>
<dbReference type="GO" id="GO:0042910">
    <property type="term" value="F:xenobiotic transmembrane transporter activity"/>
    <property type="evidence" value="ECO:0007669"/>
    <property type="project" value="InterPro"/>
</dbReference>
<keyword evidence="4 7" id="KW-1133">Transmembrane helix</keyword>
<accession>A0A0G4N5N9</accession>
<dbReference type="GO" id="GO:0016020">
    <property type="term" value="C:membrane"/>
    <property type="evidence" value="ECO:0007669"/>
    <property type="project" value="UniProtKB-SubCell"/>
</dbReference>